<sequence length="234" mass="26409">MSISIRRSIRWLPDPPSEPTSTVVLTSPEHRFVDVRILKGIDEPEASVDWAFAGLASSEIRGGVRHCTWSHVVDSRTPTPGAVVDEGDMFPQENGHSLETGRMVNPATEKLTDYEEIWTDAEVEGIPGPNNNSEGLTQQPRGRCVVLELKNDERQECGVAVLLGRYYQGVVRIGPQFSAERWLWEDGEWKRKFRVGHLCIPGPEHVYSDTLSQGEQVRLEDTLLKWRVVETSYL</sequence>
<reference evidence="8 9" key="1">
    <citation type="submission" date="2019-12" db="EMBL/GenBank/DDBJ databases">
        <title>Draft genome sequence of the ascomycete Xylaria multiplex DSM 110363.</title>
        <authorList>
            <person name="Buettner E."/>
            <person name="Kellner H."/>
        </authorList>
    </citation>
    <scope>NUCLEOTIDE SEQUENCE [LARGE SCALE GENOMIC DNA]</scope>
    <source>
        <strain evidence="8 9">DSM 110363</strain>
    </source>
</reference>
<name>A0A7C8MV03_9PEZI</name>
<proteinExistence type="inferred from homology"/>
<dbReference type="CDD" id="cd11692">
    <property type="entry name" value="HRI1_N_like"/>
    <property type="match status" value="1"/>
</dbReference>
<dbReference type="GO" id="GO:0005634">
    <property type="term" value="C:nucleus"/>
    <property type="evidence" value="ECO:0007669"/>
    <property type="project" value="UniProtKB-SubCell"/>
</dbReference>
<dbReference type="InterPro" id="IPR038744">
    <property type="entry name" value="Hri1_N"/>
</dbReference>
<dbReference type="InParanoid" id="A0A7C8MV03"/>
<dbReference type="GO" id="GO:0005737">
    <property type="term" value="C:cytoplasm"/>
    <property type="evidence" value="ECO:0007669"/>
    <property type="project" value="UniProtKB-SubCell"/>
</dbReference>
<feature type="region of interest" description="Disordered" evidence="7">
    <location>
        <begin position="78"/>
        <end position="100"/>
    </location>
</feature>
<organism evidence="8 9">
    <name type="scientific">Xylaria multiplex</name>
    <dbReference type="NCBI Taxonomy" id="323545"/>
    <lineage>
        <taxon>Eukaryota</taxon>
        <taxon>Fungi</taxon>
        <taxon>Dikarya</taxon>
        <taxon>Ascomycota</taxon>
        <taxon>Pezizomycotina</taxon>
        <taxon>Sordariomycetes</taxon>
        <taxon>Xylariomycetidae</taxon>
        <taxon>Xylariales</taxon>
        <taxon>Xylariaceae</taxon>
        <taxon>Xylaria</taxon>
    </lineage>
</organism>
<gene>
    <name evidence="8" type="ORF">GQX73_g4374</name>
</gene>
<dbReference type="OrthoDB" id="4045395at2759"/>
<dbReference type="InterPro" id="IPR043047">
    <property type="entry name" value="Hri1_N_sf"/>
</dbReference>
<protein>
    <recommendedName>
        <fullName evidence="4">Protein HRI1</fullName>
    </recommendedName>
</protein>
<dbReference type="AlphaFoldDB" id="A0A7C8MV03"/>
<comment type="similarity">
    <text evidence="3">Belongs to the HRI1 family.</text>
</comment>
<evidence type="ECO:0000256" key="5">
    <source>
        <dbReference type="ARBA" id="ARBA00022490"/>
    </source>
</evidence>
<evidence type="ECO:0000256" key="4">
    <source>
        <dbReference type="ARBA" id="ARBA00017063"/>
    </source>
</evidence>
<dbReference type="Pfam" id="PF16815">
    <property type="entry name" value="HRI1"/>
    <property type="match status" value="1"/>
</dbReference>
<evidence type="ECO:0000256" key="1">
    <source>
        <dbReference type="ARBA" id="ARBA00004123"/>
    </source>
</evidence>
<keyword evidence="5" id="KW-0963">Cytoplasm</keyword>
<keyword evidence="9" id="KW-1185">Reference proteome</keyword>
<dbReference type="Gene3D" id="2.40.128.320">
    <property type="entry name" value="Protein HRI1, N-terminal domain"/>
    <property type="match status" value="1"/>
</dbReference>
<evidence type="ECO:0000256" key="6">
    <source>
        <dbReference type="ARBA" id="ARBA00023242"/>
    </source>
</evidence>
<evidence type="ECO:0000256" key="7">
    <source>
        <dbReference type="SAM" id="MobiDB-lite"/>
    </source>
</evidence>
<comment type="subcellular location">
    <subcellularLocation>
        <location evidence="2">Cytoplasm</location>
    </subcellularLocation>
    <subcellularLocation>
        <location evidence="1">Nucleus</location>
    </subcellularLocation>
</comment>
<dbReference type="CDD" id="cd11693">
    <property type="entry name" value="HRI1_C_like"/>
    <property type="match status" value="1"/>
</dbReference>
<evidence type="ECO:0000313" key="9">
    <source>
        <dbReference type="Proteomes" id="UP000481858"/>
    </source>
</evidence>
<keyword evidence="6" id="KW-0539">Nucleus</keyword>
<evidence type="ECO:0000256" key="2">
    <source>
        <dbReference type="ARBA" id="ARBA00004496"/>
    </source>
</evidence>
<dbReference type="InterPro" id="IPR031818">
    <property type="entry name" value="Hri1"/>
</dbReference>
<dbReference type="Proteomes" id="UP000481858">
    <property type="component" value="Unassembled WGS sequence"/>
</dbReference>
<accession>A0A7C8MV03</accession>
<dbReference type="EMBL" id="WUBL01000039">
    <property type="protein sequence ID" value="KAF2969253.1"/>
    <property type="molecule type" value="Genomic_DNA"/>
</dbReference>
<evidence type="ECO:0000256" key="3">
    <source>
        <dbReference type="ARBA" id="ARBA00005229"/>
    </source>
</evidence>
<comment type="caution">
    <text evidence="8">The sequence shown here is derived from an EMBL/GenBank/DDBJ whole genome shotgun (WGS) entry which is preliminary data.</text>
</comment>
<evidence type="ECO:0000313" key="8">
    <source>
        <dbReference type="EMBL" id="KAF2969253.1"/>
    </source>
</evidence>